<keyword evidence="12" id="KW-0449">Lipoprotein</keyword>
<feature type="region of interest" description="Disordered" evidence="15">
    <location>
        <begin position="423"/>
        <end position="451"/>
    </location>
</feature>
<feature type="transmembrane region" description="Helical" evidence="16">
    <location>
        <begin position="240"/>
        <end position="270"/>
    </location>
</feature>
<evidence type="ECO:0000256" key="14">
    <source>
        <dbReference type="PROSITE-ProRule" id="PRU01356"/>
    </source>
</evidence>
<evidence type="ECO:0000256" key="2">
    <source>
        <dbReference type="ARBA" id="ARBA00004589"/>
    </source>
</evidence>
<keyword evidence="14" id="KW-0479">Metal-binding</keyword>
<dbReference type="GeneID" id="63742709"/>
<dbReference type="InterPro" id="IPR049326">
    <property type="entry name" value="Rhodopsin_dom_fungi"/>
</dbReference>
<feature type="transmembrane region" description="Helical" evidence="16">
    <location>
        <begin position="162"/>
        <end position="180"/>
    </location>
</feature>
<comment type="caution">
    <text evidence="14">Lacks conserved residue(s) required for the propagation of feature annotation.</text>
</comment>
<organism evidence="18 19">
    <name type="scientific">Metarhizium album (strain ARSEF 1941)</name>
    <dbReference type="NCBI Taxonomy" id="1081103"/>
    <lineage>
        <taxon>Eukaryota</taxon>
        <taxon>Fungi</taxon>
        <taxon>Dikarya</taxon>
        <taxon>Ascomycota</taxon>
        <taxon>Pezizomycotina</taxon>
        <taxon>Sordariomycetes</taxon>
        <taxon>Hypocreomycetidae</taxon>
        <taxon>Hypocreales</taxon>
        <taxon>Clavicipitaceae</taxon>
        <taxon>Metarhizium</taxon>
    </lineage>
</organism>
<comment type="subcellular location">
    <subcellularLocation>
        <location evidence="2">Membrane</location>
        <topology evidence="2">Lipid-anchor</topology>
        <topology evidence="2">GPI-anchor</topology>
    </subcellularLocation>
    <subcellularLocation>
        <location evidence="1">Membrane</location>
        <topology evidence="1">Multi-pass membrane protein</topology>
    </subcellularLocation>
    <subcellularLocation>
        <location evidence="3">Secreted</location>
    </subcellularLocation>
</comment>
<evidence type="ECO:0000256" key="15">
    <source>
        <dbReference type="SAM" id="MobiDB-lite"/>
    </source>
</evidence>
<dbReference type="GO" id="GO:0005576">
    <property type="term" value="C:extracellular region"/>
    <property type="evidence" value="ECO:0007669"/>
    <property type="project" value="UniProtKB-SubCell"/>
</dbReference>
<dbReference type="GO" id="GO:0046872">
    <property type="term" value="F:metal ion binding"/>
    <property type="evidence" value="ECO:0007669"/>
    <property type="project" value="UniProtKB-UniRule"/>
</dbReference>
<evidence type="ECO:0000313" key="18">
    <source>
        <dbReference type="EMBL" id="KHN93894.1"/>
    </source>
</evidence>
<evidence type="ECO:0000256" key="1">
    <source>
        <dbReference type="ARBA" id="ARBA00004141"/>
    </source>
</evidence>
<dbReference type="Pfam" id="PF20684">
    <property type="entry name" value="Fung_rhodopsin"/>
    <property type="match status" value="1"/>
</dbReference>
<dbReference type="GO" id="GO:0098552">
    <property type="term" value="C:side of membrane"/>
    <property type="evidence" value="ECO:0007669"/>
    <property type="project" value="UniProtKB-KW"/>
</dbReference>
<sequence length="451" mass="49519">MKQRIPPLICVVANVAQVCRGQSSATTTTLSSTASSTAAASSGSTSYAAELASYLDGLPSCATPCVTTSLSNAQCRDTSCLCSDDAIFNDAAACVKSSCGYGQQLVTKNATETACHRRRRDRSGKYNATSIAMCAVTGTLVVMRTGFKLFFSGQRTLKPDDLVILLVSALVGLPCTILNVKGLSYYGLGRDVWTLQPAAIVEFARYFFIQQILYVFLMTSIKLSLLLFYLSIFPGKITRLLLWITFAVNALSGVSFILVSVFQCAPIQFYWMQYAQQGTGKCLNINLLGWLNGVSSVAIDLWMIGIPLFQVKKLELHWKKKLGVAVMFLTGALSLVHFYNSENRTWDLWQTAWWSTIEINIGLICACLPAVRLMLVRMWPQVFGGTISSTMARSRASRGNSMLVRRQKIRIASMEMALEDASSSSKETAEQWESCPAAPDKPWDGSFCHAK</sequence>
<dbReference type="OrthoDB" id="2496787at2759"/>
<feature type="transmembrane region" description="Helical" evidence="16">
    <location>
        <begin position="126"/>
        <end position="147"/>
    </location>
</feature>
<dbReference type="Pfam" id="PF05730">
    <property type="entry name" value="CFEM"/>
    <property type="match status" value="1"/>
</dbReference>
<keyword evidence="6" id="KW-0325">Glycoprotein</keyword>
<evidence type="ECO:0000256" key="11">
    <source>
        <dbReference type="ARBA" id="ARBA00023157"/>
    </source>
</evidence>
<evidence type="ECO:0000256" key="13">
    <source>
        <dbReference type="ARBA" id="ARBA00038359"/>
    </source>
</evidence>
<evidence type="ECO:0000256" key="10">
    <source>
        <dbReference type="ARBA" id="ARBA00023136"/>
    </source>
</evidence>
<evidence type="ECO:0000256" key="8">
    <source>
        <dbReference type="ARBA" id="ARBA00022729"/>
    </source>
</evidence>
<dbReference type="PANTHER" id="PTHR33048:SF143">
    <property type="entry name" value="EXTRACELLULAR MEMBRANE PROTEIN CFEM DOMAIN-CONTAINING PROTEIN-RELATED"/>
    <property type="match status" value="1"/>
</dbReference>
<dbReference type="SMART" id="SM00747">
    <property type="entry name" value="CFEM"/>
    <property type="match status" value="1"/>
</dbReference>
<comment type="caution">
    <text evidence="18">The sequence shown here is derived from an EMBL/GenBank/DDBJ whole genome shotgun (WGS) entry which is preliminary data.</text>
</comment>
<feature type="binding site" description="axial binding residue" evidence="14">
    <location>
        <position position="77"/>
    </location>
    <ligand>
        <name>heme</name>
        <dbReference type="ChEBI" id="CHEBI:30413"/>
    </ligand>
    <ligandPart>
        <name>Fe</name>
        <dbReference type="ChEBI" id="CHEBI:18248"/>
    </ligandPart>
</feature>
<keyword evidence="11 14" id="KW-1015">Disulfide bond</keyword>
<protein>
    <submittedName>
        <fullName evidence="18">Extracellular membrane protein, CFEM domain protein</fullName>
    </submittedName>
</protein>
<keyword evidence="19" id="KW-1185">Reference proteome</keyword>
<evidence type="ECO:0000313" key="19">
    <source>
        <dbReference type="Proteomes" id="UP000030816"/>
    </source>
</evidence>
<keyword evidence="9 16" id="KW-1133">Transmembrane helix</keyword>
<evidence type="ECO:0000256" key="6">
    <source>
        <dbReference type="ARBA" id="ARBA00022622"/>
    </source>
</evidence>
<dbReference type="InterPro" id="IPR052337">
    <property type="entry name" value="SAT4-like"/>
</dbReference>
<dbReference type="AlphaFoldDB" id="A0A0B2WJM4"/>
<feature type="transmembrane region" description="Helical" evidence="16">
    <location>
        <begin position="352"/>
        <end position="371"/>
    </location>
</feature>
<dbReference type="PANTHER" id="PTHR33048">
    <property type="entry name" value="PTH11-LIKE INTEGRAL MEMBRANE PROTEIN (AFU_ORTHOLOGUE AFUA_5G11245)"/>
    <property type="match status" value="1"/>
</dbReference>
<evidence type="ECO:0000256" key="3">
    <source>
        <dbReference type="ARBA" id="ARBA00004613"/>
    </source>
</evidence>
<dbReference type="InterPro" id="IPR008427">
    <property type="entry name" value="Extracellular_membr_CFEM_dom"/>
</dbReference>
<evidence type="ECO:0000256" key="9">
    <source>
        <dbReference type="ARBA" id="ARBA00022989"/>
    </source>
</evidence>
<evidence type="ECO:0000256" key="16">
    <source>
        <dbReference type="SAM" id="Phobius"/>
    </source>
</evidence>
<feature type="transmembrane region" description="Helical" evidence="16">
    <location>
        <begin position="290"/>
        <end position="310"/>
    </location>
</feature>
<keyword evidence="14" id="KW-0349">Heme</keyword>
<feature type="transmembrane region" description="Helical" evidence="16">
    <location>
        <begin position="214"/>
        <end position="233"/>
    </location>
</feature>
<gene>
    <name evidence="18" type="ORF">MAM_08254</name>
</gene>
<evidence type="ECO:0000256" key="7">
    <source>
        <dbReference type="ARBA" id="ARBA00022692"/>
    </source>
</evidence>
<reference evidence="18 19" key="1">
    <citation type="journal article" date="2014" name="Proc. Natl. Acad. Sci. U.S.A.">
        <title>Trajectory and genomic determinants of fungal-pathogen speciation and host adaptation.</title>
        <authorList>
            <person name="Hu X."/>
            <person name="Xiao G."/>
            <person name="Zheng P."/>
            <person name="Shang Y."/>
            <person name="Su Y."/>
            <person name="Zhang X."/>
            <person name="Liu X."/>
            <person name="Zhan S."/>
            <person name="St Leger R.J."/>
            <person name="Wang C."/>
        </authorList>
    </citation>
    <scope>NUCLEOTIDE SEQUENCE [LARGE SCALE GENOMIC DNA]</scope>
    <source>
        <strain evidence="18 19">ARSEF 1941</strain>
    </source>
</reference>
<comment type="similarity">
    <text evidence="13">Belongs to the SAT4 family.</text>
</comment>
<dbReference type="STRING" id="1081103.A0A0B2WJM4"/>
<evidence type="ECO:0000256" key="4">
    <source>
        <dbReference type="ARBA" id="ARBA00010031"/>
    </source>
</evidence>
<feature type="disulfide bond" evidence="14">
    <location>
        <begin position="82"/>
        <end position="115"/>
    </location>
</feature>
<dbReference type="RefSeq" id="XP_040674960.1">
    <property type="nucleotide sequence ID" value="XM_040827052.1"/>
</dbReference>
<keyword evidence="7 16" id="KW-0812">Transmembrane</keyword>
<evidence type="ECO:0000256" key="12">
    <source>
        <dbReference type="ARBA" id="ARBA00023288"/>
    </source>
</evidence>
<comment type="similarity">
    <text evidence="4">Belongs to the RBT5 family.</text>
</comment>
<dbReference type="EMBL" id="AZHE01000048">
    <property type="protein sequence ID" value="KHN93894.1"/>
    <property type="molecule type" value="Genomic_DNA"/>
</dbReference>
<keyword evidence="5" id="KW-0964">Secreted</keyword>
<feature type="domain" description="CFEM" evidence="17">
    <location>
        <begin position="31"/>
        <end position="139"/>
    </location>
</feature>
<evidence type="ECO:0000256" key="5">
    <source>
        <dbReference type="ARBA" id="ARBA00022525"/>
    </source>
</evidence>
<keyword evidence="8" id="KW-0732">Signal</keyword>
<dbReference type="PROSITE" id="PS52012">
    <property type="entry name" value="CFEM"/>
    <property type="match status" value="1"/>
</dbReference>
<keyword evidence="10 16" id="KW-0472">Membrane</keyword>
<name>A0A0B2WJM4_METAS</name>
<evidence type="ECO:0000259" key="17">
    <source>
        <dbReference type="PROSITE" id="PS52012"/>
    </source>
</evidence>
<dbReference type="Proteomes" id="UP000030816">
    <property type="component" value="Unassembled WGS sequence"/>
</dbReference>
<dbReference type="HOGENOM" id="CLU_028200_6_4_1"/>
<proteinExistence type="inferred from homology"/>
<feature type="transmembrane region" description="Helical" evidence="16">
    <location>
        <begin position="322"/>
        <end position="340"/>
    </location>
</feature>
<keyword evidence="6" id="KW-0336">GPI-anchor</keyword>
<keyword evidence="14" id="KW-0408">Iron</keyword>
<accession>A0A0B2WJM4</accession>